<comment type="caution">
    <text evidence="1">The sequence shown here is derived from an EMBL/GenBank/DDBJ whole genome shotgun (WGS) entry which is preliminary data.</text>
</comment>
<organism evidence="1 2">
    <name type="scientific">Scutellospora calospora</name>
    <dbReference type="NCBI Taxonomy" id="85575"/>
    <lineage>
        <taxon>Eukaryota</taxon>
        <taxon>Fungi</taxon>
        <taxon>Fungi incertae sedis</taxon>
        <taxon>Mucoromycota</taxon>
        <taxon>Glomeromycotina</taxon>
        <taxon>Glomeromycetes</taxon>
        <taxon>Diversisporales</taxon>
        <taxon>Gigasporaceae</taxon>
        <taxon>Scutellospora</taxon>
    </lineage>
</organism>
<sequence>TPEFTVDRKNVTVIVVESLTGRSENMRQADVISDQTVYGVRIASSYFTFYKTVIPAEYWNKLDLSLPQNEFVVIKRWLEGERPETGLDIAKPNGR</sequence>
<gene>
    <name evidence="1" type="ORF">SCALOS_LOCUS2257</name>
</gene>
<reference evidence="1" key="1">
    <citation type="submission" date="2021-06" db="EMBL/GenBank/DDBJ databases">
        <authorList>
            <person name="Kallberg Y."/>
            <person name="Tangrot J."/>
            <person name="Rosling A."/>
        </authorList>
    </citation>
    <scope>NUCLEOTIDE SEQUENCE</scope>
    <source>
        <strain evidence="1">AU212A</strain>
    </source>
</reference>
<dbReference type="EMBL" id="CAJVPM010001928">
    <property type="protein sequence ID" value="CAG8476729.1"/>
    <property type="molecule type" value="Genomic_DNA"/>
</dbReference>
<name>A0ACA9KJ37_9GLOM</name>
<feature type="non-terminal residue" evidence="1">
    <location>
        <position position="1"/>
    </location>
</feature>
<evidence type="ECO:0000313" key="2">
    <source>
        <dbReference type="Proteomes" id="UP000789860"/>
    </source>
</evidence>
<protein>
    <submittedName>
        <fullName evidence="1">6767_t:CDS:1</fullName>
    </submittedName>
</protein>
<dbReference type="Proteomes" id="UP000789860">
    <property type="component" value="Unassembled WGS sequence"/>
</dbReference>
<evidence type="ECO:0000313" key="1">
    <source>
        <dbReference type="EMBL" id="CAG8476729.1"/>
    </source>
</evidence>
<keyword evidence="2" id="KW-1185">Reference proteome</keyword>
<accession>A0ACA9KJ37</accession>
<proteinExistence type="predicted"/>